<protein>
    <submittedName>
        <fullName evidence="3">Camk family protein kinase</fullName>
    </submittedName>
</protein>
<accession>A0A8H6J130</accession>
<comment type="caution">
    <text evidence="3">The sequence shown here is derived from an EMBL/GenBank/DDBJ whole genome shotgun (WGS) entry which is preliminary data.</text>
</comment>
<reference evidence="3 4" key="1">
    <citation type="journal article" date="2020" name="Phytopathology">
        <title>Genome Sequence Resources of Colletotrichum truncatum, C. plurivorum, C. musicola, and C. sojae: Four Species Pathogenic to Soybean (Glycine max).</title>
        <authorList>
            <person name="Rogerio F."/>
            <person name="Boufleur T.R."/>
            <person name="Ciampi-Guillardi M."/>
            <person name="Sukno S.A."/>
            <person name="Thon M.R."/>
            <person name="Massola Junior N.S."/>
            <person name="Baroncelli R."/>
        </authorList>
    </citation>
    <scope>NUCLEOTIDE SEQUENCE [LARGE SCALE GENOMIC DNA]</scope>
    <source>
        <strain evidence="3 4">LFN0009</strain>
    </source>
</reference>
<name>A0A8H6J130_9PEZI</name>
<feature type="region of interest" description="Disordered" evidence="1">
    <location>
        <begin position="44"/>
        <end position="74"/>
    </location>
</feature>
<keyword evidence="4" id="KW-1185">Reference proteome</keyword>
<evidence type="ECO:0000259" key="2">
    <source>
        <dbReference type="PROSITE" id="PS50006"/>
    </source>
</evidence>
<dbReference type="Gene3D" id="2.60.200.20">
    <property type="match status" value="1"/>
</dbReference>
<dbReference type="Pfam" id="PF00498">
    <property type="entry name" value="FHA"/>
    <property type="match status" value="1"/>
</dbReference>
<dbReference type="PROSITE" id="PS50006">
    <property type="entry name" value="FHA_DOMAIN"/>
    <property type="match status" value="1"/>
</dbReference>
<dbReference type="Proteomes" id="UP000652219">
    <property type="component" value="Unassembled WGS sequence"/>
</dbReference>
<sequence length="327" mass="35645">MDHPNVIAWLIPSSNNQPALEAIRLPHNASRRIASIPEAYDPLPIPSDATTIDPSLLTKKTPSSSSSKPALELSFSRPPKNHTGFVLGTDPACDILLPSLPGIAPRHCHIAFDAERRLIVRDTSVSGTAVWYDADSTGDTPRGSWLLSSGASYGFPSAVDRVVIDVQSVRFQVVVDADAHLANPEGYDAAVDDFVMRLASLSVEECIRREELSFDLDFRGFGIDFCFDDLDFGFGRSSSVATAAAAAAAAAVDAVVDDEDYDELDYYADYMDLDDSRDLFAAPRPPLPSEVAPVFVKYMYAADEDCAPDTYLWNTARPWEPMVKVTC</sequence>
<dbReference type="CDD" id="cd00060">
    <property type="entry name" value="FHA"/>
    <property type="match status" value="1"/>
</dbReference>
<keyword evidence="3" id="KW-0808">Transferase</keyword>
<gene>
    <name evidence="3" type="ORF">CSOJ01_10378</name>
</gene>
<evidence type="ECO:0000256" key="1">
    <source>
        <dbReference type="SAM" id="MobiDB-lite"/>
    </source>
</evidence>
<proteinExistence type="predicted"/>
<evidence type="ECO:0000313" key="4">
    <source>
        <dbReference type="Proteomes" id="UP000652219"/>
    </source>
</evidence>
<dbReference type="GO" id="GO:0016301">
    <property type="term" value="F:kinase activity"/>
    <property type="evidence" value="ECO:0007669"/>
    <property type="project" value="UniProtKB-KW"/>
</dbReference>
<dbReference type="InterPro" id="IPR000253">
    <property type="entry name" value="FHA_dom"/>
</dbReference>
<feature type="compositionally biased region" description="Low complexity" evidence="1">
    <location>
        <begin position="54"/>
        <end position="69"/>
    </location>
</feature>
<dbReference type="SUPFAM" id="SSF49879">
    <property type="entry name" value="SMAD/FHA domain"/>
    <property type="match status" value="1"/>
</dbReference>
<feature type="domain" description="FHA" evidence="2">
    <location>
        <begin position="85"/>
        <end position="130"/>
    </location>
</feature>
<keyword evidence="3" id="KW-0418">Kinase</keyword>
<organism evidence="3 4">
    <name type="scientific">Colletotrichum sojae</name>
    <dbReference type="NCBI Taxonomy" id="2175907"/>
    <lineage>
        <taxon>Eukaryota</taxon>
        <taxon>Fungi</taxon>
        <taxon>Dikarya</taxon>
        <taxon>Ascomycota</taxon>
        <taxon>Pezizomycotina</taxon>
        <taxon>Sordariomycetes</taxon>
        <taxon>Hypocreomycetidae</taxon>
        <taxon>Glomerellales</taxon>
        <taxon>Glomerellaceae</taxon>
        <taxon>Colletotrichum</taxon>
        <taxon>Colletotrichum orchidearum species complex</taxon>
    </lineage>
</organism>
<dbReference type="EMBL" id="WIGN01000216">
    <property type="protein sequence ID" value="KAF6804180.1"/>
    <property type="molecule type" value="Genomic_DNA"/>
</dbReference>
<dbReference type="AlphaFoldDB" id="A0A8H6J130"/>
<dbReference type="InterPro" id="IPR008984">
    <property type="entry name" value="SMAD_FHA_dom_sf"/>
</dbReference>
<evidence type="ECO:0000313" key="3">
    <source>
        <dbReference type="EMBL" id="KAF6804180.1"/>
    </source>
</evidence>